<evidence type="ECO:0000256" key="9">
    <source>
        <dbReference type="SAM" id="Phobius"/>
    </source>
</evidence>
<feature type="transmembrane region" description="Helical" evidence="9">
    <location>
        <begin position="88"/>
        <end position="111"/>
    </location>
</feature>
<evidence type="ECO:0000256" key="1">
    <source>
        <dbReference type="ARBA" id="ARBA00004141"/>
    </source>
</evidence>
<dbReference type="EnsemblPlants" id="ONIVA03G28720.1">
    <property type="protein sequence ID" value="ONIVA03G28720.1"/>
    <property type="gene ID" value="ONIVA03G28720"/>
</dbReference>
<evidence type="ECO:0000256" key="2">
    <source>
        <dbReference type="ARBA" id="ARBA00008200"/>
    </source>
</evidence>
<reference evidence="11" key="2">
    <citation type="submission" date="2018-04" db="EMBL/GenBank/DDBJ databases">
        <title>OnivRS2 (Oryza nivara Reference Sequence Version 2).</title>
        <authorList>
            <person name="Zhang J."/>
            <person name="Kudrna D."/>
            <person name="Lee S."/>
            <person name="Talag J."/>
            <person name="Rajasekar S."/>
            <person name="Welchert J."/>
            <person name="Hsing Y.-I."/>
            <person name="Wing R.A."/>
        </authorList>
    </citation>
    <scope>NUCLEOTIDE SEQUENCE [LARGE SCALE GENOMIC DNA]</scope>
    <source>
        <strain evidence="11">SL10</strain>
    </source>
</reference>
<dbReference type="PANTHER" id="PTHR42829">
    <property type="entry name" value="NADH-UBIQUINONE OXIDOREDUCTASE CHAIN 5"/>
    <property type="match status" value="1"/>
</dbReference>
<dbReference type="STRING" id="4536.A0A0E0GR38"/>
<organism evidence="11">
    <name type="scientific">Oryza nivara</name>
    <name type="common">Indian wild rice</name>
    <name type="synonym">Oryza sativa f. spontanea</name>
    <dbReference type="NCBI Taxonomy" id="4536"/>
    <lineage>
        <taxon>Eukaryota</taxon>
        <taxon>Viridiplantae</taxon>
        <taxon>Streptophyta</taxon>
        <taxon>Embryophyta</taxon>
        <taxon>Tracheophyta</taxon>
        <taxon>Spermatophyta</taxon>
        <taxon>Magnoliopsida</taxon>
        <taxon>Liliopsida</taxon>
        <taxon>Poales</taxon>
        <taxon>Poaceae</taxon>
        <taxon>BOP clade</taxon>
        <taxon>Oryzoideae</taxon>
        <taxon>Oryzeae</taxon>
        <taxon>Oryzinae</taxon>
        <taxon>Oryza</taxon>
    </lineage>
</organism>
<evidence type="ECO:0000313" key="11">
    <source>
        <dbReference type="EnsemblPlants" id="ONIVA03G28720.1"/>
    </source>
</evidence>
<evidence type="ECO:0000256" key="4">
    <source>
        <dbReference type="ARBA" id="ARBA00022692"/>
    </source>
</evidence>
<dbReference type="GO" id="GO:0042773">
    <property type="term" value="P:ATP synthesis coupled electron transport"/>
    <property type="evidence" value="ECO:0007669"/>
    <property type="project" value="InterPro"/>
</dbReference>
<dbReference type="AlphaFoldDB" id="A0A0E0GR38"/>
<dbReference type="HOGENOM" id="CLU_2041806_0_0_1"/>
<feature type="domain" description="NADH:quinone oxidoreductase/Mrp antiporter transmembrane" evidence="10">
    <location>
        <begin position="78"/>
        <end position="112"/>
    </location>
</feature>
<dbReference type="InterPro" id="IPR003945">
    <property type="entry name" value="NU5C-like"/>
</dbReference>
<accession>A0A0E0GR38</accession>
<comment type="subcellular location">
    <subcellularLocation>
        <location evidence="1">Membrane</location>
        <topology evidence="1">Multi-pass membrane protein</topology>
    </subcellularLocation>
</comment>
<keyword evidence="5" id="KW-1278">Translocase</keyword>
<evidence type="ECO:0000256" key="3">
    <source>
        <dbReference type="ARBA" id="ARBA00022448"/>
    </source>
</evidence>
<proteinExistence type="inferred from homology"/>
<dbReference type="GO" id="GO:0008137">
    <property type="term" value="F:NADH dehydrogenase (ubiquinone) activity"/>
    <property type="evidence" value="ECO:0007669"/>
    <property type="project" value="InterPro"/>
</dbReference>
<evidence type="ECO:0000256" key="5">
    <source>
        <dbReference type="ARBA" id="ARBA00022967"/>
    </source>
</evidence>
<evidence type="ECO:0000256" key="7">
    <source>
        <dbReference type="ARBA" id="ARBA00023027"/>
    </source>
</evidence>
<dbReference type="Proteomes" id="UP000006591">
    <property type="component" value="Chromosome 3"/>
</dbReference>
<dbReference type="PRINTS" id="PR01434">
    <property type="entry name" value="NADHDHGNASE5"/>
</dbReference>
<keyword evidence="4 9" id="KW-0812">Transmembrane</keyword>
<name>A0A0E0GR38_ORYNI</name>
<dbReference type="GO" id="GO:0015990">
    <property type="term" value="P:electron transport coupled proton transport"/>
    <property type="evidence" value="ECO:0007669"/>
    <property type="project" value="TreeGrafter"/>
</dbReference>
<keyword evidence="8 9" id="KW-0472">Membrane</keyword>
<dbReference type="Pfam" id="PF00361">
    <property type="entry name" value="Proton_antipo_M"/>
    <property type="match status" value="1"/>
</dbReference>
<keyword evidence="6 9" id="KW-1133">Transmembrane helix</keyword>
<keyword evidence="12" id="KW-1185">Reference proteome</keyword>
<reference evidence="11" key="1">
    <citation type="submission" date="2015-04" db="UniProtKB">
        <authorList>
            <consortium name="EnsemblPlants"/>
        </authorList>
    </citation>
    <scope>IDENTIFICATION</scope>
    <source>
        <strain evidence="11">SL10</strain>
    </source>
</reference>
<dbReference type="Gramene" id="ONIVA03G28720.1">
    <property type="protein sequence ID" value="ONIVA03G28720.1"/>
    <property type="gene ID" value="ONIVA03G28720"/>
</dbReference>
<keyword evidence="3" id="KW-0813">Transport</keyword>
<dbReference type="GO" id="GO:0003954">
    <property type="term" value="F:NADH dehydrogenase activity"/>
    <property type="evidence" value="ECO:0007669"/>
    <property type="project" value="TreeGrafter"/>
</dbReference>
<dbReference type="InterPro" id="IPR001750">
    <property type="entry name" value="ND/Mrp_TM"/>
</dbReference>
<evidence type="ECO:0000313" key="12">
    <source>
        <dbReference type="Proteomes" id="UP000006591"/>
    </source>
</evidence>
<evidence type="ECO:0000256" key="8">
    <source>
        <dbReference type="ARBA" id="ARBA00023136"/>
    </source>
</evidence>
<evidence type="ECO:0000259" key="10">
    <source>
        <dbReference type="Pfam" id="PF00361"/>
    </source>
</evidence>
<evidence type="ECO:0000256" key="6">
    <source>
        <dbReference type="ARBA" id="ARBA00022989"/>
    </source>
</evidence>
<dbReference type="GO" id="GO:0009507">
    <property type="term" value="C:chloroplast"/>
    <property type="evidence" value="ECO:0007669"/>
    <property type="project" value="TreeGrafter"/>
</dbReference>
<comment type="similarity">
    <text evidence="2">Belongs to the complex I subunit 5 family.</text>
</comment>
<dbReference type="PANTHER" id="PTHR42829:SF2">
    <property type="entry name" value="NADH-UBIQUINONE OXIDOREDUCTASE CHAIN 5"/>
    <property type="match status" value="1"/>
</dbReference>
<keyword evidence="7" id="KW-0520">NAD</keyword>
<feature type="transmembrane region" description="Helical" evidence="9">
    <location>
        <begin position="15"/>
        <end position="32"/>
    </location>
</feature>
<dbReference type="GO" id="GO:0016020">
    <property type="term" value="C:membrane"/>
    <property type="evidence" value="ECO:0007669"/>
    <property type="project" value="UniProtKB-SubCell"/>
</dbReference>
<sequence>MGFGLFLVPTATKNLRRIWAFPSVLLLSIAMLRNRHNSLFTYGYPMLWKDPPPFQTSSSFHIPTFDNEFHFFNKIQINAMEGPTPISALIHAATMVTAGIFLIARLLPLFISLPLIMRAQL</sequence>
<protein>
    <recommendedName>
        <fullName evidence="10">NADH:quinone oxidoreductase/Mrp antiporter transmembrane domain-containing protein</fullName>
    </recommendedName>
</protein>